<organism evidence="1 2">
    <name type="scientific">Aulographum hederae CBS 113979</name>
    <dbReference type="NCBI Taxonomy" id="1176131"/>
    <lineage>
        <taxon>Eukaryota</taxon>
        <taxon>Fungi</taxon>
        <taxon>Dikarya</taxon>
        <taxon>Ascomycota</taxon>
        <taxon>Pezizomycotina</taxon>
        <taxon>Dothideomycetes</taxon>
        <taxon>Pleosporomycetidae</taxon>
        <taxon>Aulographales</taxon>
        <taxon>Aulographaceae</taxon>
    </lineage>
</organism>
<dbReference type="PRINTS" id="PR01217">
    <property type="entry name" value="PRICHEXTENSN"/>
</dbReference>
<gene>
    <name evidence="1" type="ORF">K402DRAFT_405341</name>
</gene>
<evidence type="ECO:0008006" key="3">
    <source>
        <dbReference type="Google" id="ProtNLM"/>
    </source>
</evidence>
<accession>A0A6G1GW92</accession>
<protein>
    <recommendedName>
        <fullName evidence="3">GPI anchored serine-rich protein</fullName>
    </recommendedName>
</protein>
<sequence>MRSSTTFALMAGTIASAHMIAPMPEISTAYLTEIETIHSCAPEITDCPYAHSSTVAPPAPESTTEAPLSSMPISMPPLVTSTIYATSVSTIISCAADVPDCPAGSTMISTVIVPISTTVCPYEGESSAPPPPPVYTSVPVVSSIPPPPVYSSIPVAESSVPVYSSAPVVSSIPAPPPVYSTMPVDTSIVPPPPAPPAGTAPAPYPVPVPSGPAPYPIPSGTAPTAPYGTASGTGTGVIPTNPAQFTGAASHAQVGMMAAGAGFLALFL</sequence>
<dbReference type="EMBL" id="ML977163">
    <property type="protein sequence ID" value="KAF1985195.1"/>
    <property type="molecule type" value="Genomic_DNA"/>
</dbReference>
<dbReference type="OrthoDB" id="3565477at2759"/>
<proteinExistence type="predicted"/>
<name>A0A6G1GW92_9PEZI</name>
<dbReference type="AlphaFoldDB" id="A0A6G1GW92"/>
<evidence type="ECO:0000313" key="2">
    <source>
        <dbReference type="Proteomes" id="UP000800041"/>
    </source>
</evidence>
<reference evidence="1" key="1">
    <citation type="journal article" date="2020" name="Stud. Mycol.">
        <title>101 Dothideomycetes genomes: a test case for predicting lifestyles and emergence of pathogens.</title>
        <authorList>
            <person name="Haridas S."/>
            <person name="Albert R."/>
            <person name="Binder M."/>
            <person name="Bloem J."/>
            <person name="Labutti K."/>
            <person name="Salamov A."/>
            <person name="Andreopoulos B."/>
            <person name="Baker S."/>
            <person name="Barry K."/>
            <person name="Bills G."/>
            <person name="Bluhm B."/>
            <person name="Cannon C."/>
            <person name="Castanera R."/>
            <person name="Culley D."/>
            <person name="Daum C."/>
            <person name="Ezra D."/>
            <person name="Gonzalez J."/>
            <person name="Henrissat B."/>
            <person name="Kuo A."/>
            <person name="Liang C."/>
            <person name="Lipzen A."/>
            <person name="Lutzoni F."/>
            <person name="Magnuson J."/>
            <person name="Mondo S."/>
            <person name="Nolan M."/>
            <person name="Ohm R."/>
            <person name="Pangilinan J."/>
            <person name="Park H.-J."/>
            <person name="Ramirez L."/>
            <person name="Alfaro M."/>
            <person name="Sun H."/>
            <person name="Tritt A."/>
            <person name="Yoshinaga Y."/>
            <person name="Zwiers L.-H."/>
            <person name="Turgeon B."/>
            <person name="Goodwin S."/>
            <person name="Spatafora J."/>
            <person name="Crous P."/>
            <person name="Grigoriev I."/>
        </authorList>
    </citation>
    <scope>NUCLEOTIDE SEQUENCE</scope>
    <source>
        <strain evidence="1">CBS 113979</strain>
    </source>
</reference>
<dbReference type="Proteomes" id="UP000800041">
    <property type="component" value="Unassembled WGS sequence"/>
</dbReference>
<keyword evidence="2" id="KW-1185">Reference proteome</keyword>
<evidence type="ECO:0000313" key="1">
    <source>
        <dbReference type="EMBL" id="KAF1985195.1"/>
    </source>
</evidence>